<dbReference type="EMBL" id="SBIW01000002">
    <property type="protein sequence ID" value="RWY55407.1"/>
    <property type="molecule type" value="Genomic_DNA"/>
</dbReference>
<sequence>MKDTLTFDQLPEAVTKMQEKLETIEQLLLQRQEQSPEQDEIMPVIRTAKFLDLAVPTVYSKVCRKELPAHKRGKRLYFYRSELNEWIKSGRKKTADEIREEALQHLTTSSKKAKHFKADGAH</sequence>
<gene>
    <name evidence="2" type="ORF">EPL05_03265</name>
</gene>
<organism evidence="2 3">
    <name type="scientific">Mucilaginibacter gilvus</name>
    <dbReference type="NCBI Taxonomy" id="2305909"/>
    <lineage>
        <taxon>Bacteria</taxon>
        <taxon>Pseudomonadati</taxon>
        <taxon>Bacteroidota</taxon>
        <taxon>Sphingobacteriia</taxon>
        <taxon>Sphingobacteriales</taxon>
        <taxon>Sphingobacteriaceae</taxon>
        <taxon>Mucilaginibacter</taxon>
    </lineage>
</organism>
<dbReference type="AlphaFoldDB" id="A0A444MS18"/>
<keyword evidence="2" id="KW-0238">DNA-binding</keyword>
<feature type="domain" description="Helix-turn-helix" evidence="1">
    <location>
        <begin position="48"/>
        <end position="90"/>
    </location>
</feature>
<keyword evidence="3" id="KW-1185">Reference proteome</keyword>
<dbReference type="InterPro" id="IPR041657">
    <property type="entry name" value="HTH_17"/>
</dbReference>
<dbReference type="RefSeq" id="WP_128532091.1">
    <property type="nucleotide sequence ID" value="NZ_SBIW01000002.1"/>
</dbReference>
<protein>
    <submittedName>
        <fullName evidence="2">DNA-binding protein</fullName>
    </submittedName>
</protein>
<evidence type="ECO:0000259" key="1">
    <source>
        <dbReference type="Pfam" id="PF12728"/>
    </source>
</evidence>
<proteinExistence type="predicted"/>
<evidence type="ECO:0000313" key="2">
    <source>
        <dbReference type="EMBL" id="RWY55407.1"/>
    </source>
</evidence>
<dbReference type="Proteomes" id="UP000286701">
    <property type="component" value="Unassembled WGS sequence"/>
</dbReference>
<name>A0A444MS18_9SPHI</name>
<dbReference type="GO" id="GO:0003677">
    <property type="term" value="F:DNA binding"/>
    <property type="evidence" value="ECO:0007669"/>
    <property type="project" value="UniProtKB-KW"/>
</dbReference>
<comment type="caution">
    <text evidence="2">The sequence shown here is derived from an EMBL/GenBank/DDBJ whole genome shotgun (WGS) entry which is preliminary data.</text>
</comment>
<accession>A0A444MS18</accession>
<evidence type="ECO:0000313" key="3">
    <source>
        <dbReference type="Proteomes" id="UP000286701"/>
    </source>
</evidence>
<dbReference type="OrthoDB" id="597977at2"/>
<reference evidence="2 3" key="1">
    <citation type="submission" date="2019-01" db="EMBL/GenBank/DDBJ databases">
        <title>Mucilaginibacter antarcticum sp. nov., isolated from antarctic soil.</title>
        <authorList>
            <person name="Yan Y.-Q."/>
            <person name="Du Z.-J."/>
        </authorList>
    </citation>
    <scope>NUCLEOTIDE SEQUENCE [LARGE SCALE GENOMIC DNA]</scope>
    <source>
        <strain evidence="2 3">F01003</strain>
    </source>
</reference>
<dbReference type="Pfam" id="PF12728">
    <property type="entry name" value="HTH_17"/>
    <property type="match status" value="1"/>
</dbReference>